<evidence type="ECO:0000256" key="5">
    <source>
        <dbReference type="ARBA" id="ARBA00022777"/>
    </source>
</evidence>
<dbReference type="InterPro" id="IPR004358">
    <property type="entry name" value="Sig_transdc_His_kin-like_C"/>
</dbReference>
<evidence type="ECO:0000313" key="9">
    <source>
        <dbReference type="EMBL" id="MEW9806208.1"/>
    </source>
</evidence>
<dbReference type="SMART" id="SM00387">
    <property type="entry name" value="HATPase_c"/>
    <property type="match status" value="1"/>
</dbReference>
<dbReference type="PANTHER" id="PTHR43711">
    <property type="entry name" value="TWO-COMPONENT HISTIDINE KINASE"/>
    <property type="match status" value="1"/>
</dbReference>
<gene>
    <name evidence="9" type="ORF">ABUE31_09460</name>
</gene>
<dbReference type="InterPro" id="IPR000014">
    <property type="entry name" value="PAS"/>
</dbReference>
<reference evidence="9 10" key="1">
    <citation type="submission" date="2024-06" db="EMBL/GenBank/DDBJ databases">
        <authorList>
            <person name="Tuo L."/>
        </authorList>
    </citation>
    <scope>NUCLEOTIDE SEQUENCE [LARGE SCALE GENOMIC DNA]</scope>
    <source>
        <strain evidence="9 10">ZMM04-5</strain>
    </source>
</reference>
<organism evidence="9 10">
    <name type="scientific">Mesorhizobium marinum</name>
    <dbReference type="NCBI Taxonomy" id="3228790"/>
    <lineage>
        <taxon>Bacteria</taxon>
        <taxon>Pseudomonadati</taxon>
        <taxon>Pseudomonadota</taxon>
        <taxon>Alphaproteobacteria</taxon>
        <taxon>Hyphomicrobiales</taxon>
        <taxon>Phyllobacteriaceae</taxon>
        <taxon>Mesorhizobium</taxon>
    </lineage>
</organism>
<dbReference type="InterPro" id="IPR003594">
    <property type="entry name" value="HATPase_dom"/>
</dbReference>
<proteinExistence type="predicted"/>
<evidence type="ECO:0000259" key="8">
    <source>
        <dbReference type="PROSITE" id="PS50109"/>
    </source>
</evidence>
<evidence type="ECO:0000256" key="6">
    <source>
        <dbReference type="ARBA" id="ARBA00023012"/>
    </source>
</evidence>
<dbReference type="GO" id="GO:0005524">
    <property type="term" value="F:ATP binding"/>
    <property type="evidence" value="ECO:0007669"/>
    <property type="project" value="UniProtKB-KW"/>
</dbReference>
<dbReference type="Pfam" id="PF12860">
    <property type="entry name" value="PAS_7"/>
    <property type="match status" value="2"/>
</dbReference>
<dbReference type="CDD" id="cd00075">
    <property type="entry name" value="HATPase"/>
    <property type="match status" value="1"/>
</dbReference>
<feature type="region of interest" description="Disordered" evidence="7">
    <location>
        <begin position="1"/>
        <end position="23"/>
    </location>
</feature>
<evidence type="ECO:0000256" key="2">
    <source>
        <dbReference type="ARBA" id="ARBA00012438"/>
    </source>
</evidence>
<dbReference type="Pfam" id="PF00512">
    <property type="entry name" value="HisKA"/>
    <property type="match status" value="1"/>
</dbReference>
<keyword evidence="9" id="KW-0547">Nucleotide-binding</keyword>
<dbReference type="InterPro" id="IPR035965">
    <property type="entry name" value="PAS-like_dom_sf"/>
</dbReference>
<evidence type="ECO:0000256" key="4">
    <source>
        <dbReference type="ARBA" id="ARBA00022679"/>
    </source>
</evidence>
<evidence type="ECO:0000256" key="3">
    <source>
        <dbReference type="ARBA" id="ARBA00022553"/>
    </source>
</evidence>
<evidence type="ECO:0000256" key="7">
    <source>
        <dbReference type="SAM" id="MobiDB-lite"/>
    </source>
</evidence>
<protein>
    <recommendedName>
        <fullName evidence="2">histidine kinase</fullName>
        <ecNumber evidence="2">2.7.13.3</ecNumber>
    </recommendedName>
</protein>
<keyword evidence="9" id="KW-0067">ATP-binding</keyword>
<dbReference type="SMART" id="SM00091">
    <property type="entry name" value="PAS"/>
    <property type="match status" value="3"/>
</dbReference>
<dbReference type="Gene3D" id="1.10.287.130">
    <property type="match status" value="1"/>
</dbReference>
<comment type="catalytic activity">
    <reaction evidence="1">
        <text>ATP + protein L-histidine = ADP + protein N-phospho-L-histidine.</text>
        <dbReference type="EC" id="2.7.13.3"/>
    </reaction>
</comment>
<dbReference type="InterPro" id="IPR050736">
    <property type="entry name" value="Sensor_HK_Regulatory"/>
</dbReference>
<comment type="caution">
    <text evidence="9">The sequence shown here is derived from an EMBL/GenBank/DDBJ whole genome shotgun (WGS) entry which is preliminary data.</text>
</comment>
<feature type="domain" description="Histidine kinase" evidence="8">
    <location>
        <begin position="623"/>
        <end position="840"/>
    </location>
</feature>
<keyword evidence="6" id="KW-0902">Two-component regulatory system</keyword>
<name>A0ABV3R0D2_9HYPH</name>
<dbReference type="PROSITE" id="PS50109">
    <property type="entry name" value="HIS_KIN"/>
    <property type="match status" value="1"/>
</dbReference>
<dbReference type="InterPro" id="IPR036890">
    <property type="entry name" value="HATPase_C_sf"/>
</dbReference>
<dbReference type="InterPro" id="IPR036097">
    <property type="entry name" value="HisK_dim/P_sf"/>
</dbReference>
<dbReference type="SUPFAM" id="SSF55785">
    <property type="entry name" value="PYP-like sensor domain (PAS domain)"/>
    <property type="match status" value="1"/>
</dbReference>
<dbReference type="SUPFAM" id="SSF55874">
    <property type="entry name" value="ATPase domain of HSP90 chaperone/DNA topoisomerase II/histidine kinase"/>
    <property type="match status" value="1"/>
</dbReference>
<dbReference type="Proteomes" id="UP001556196">
    <property type="component" value="Unassembled WGS sequence"/>
</dbReference>
<dbReference type="EC" id="2.7.13.3" evidence="2"/>
<dbReference type="SMART" id="SM00388">
    <property type="entry name" value="HisKA"/>
    <property type="match status" value="1"/>
</dbReference>
<keyword evidence="3" id="KW-0597">Phosphoprotein</keyword>
<dbReference type="Gene3D" id="3.30.450.20">
    <property type="entry name" value="PAS domain"/>
    <property type="match status" value="2"/>
</dbReference>
<sequence>MPGEVPRQAGKVDSGRNGDSGTAAPAAGSGFLAGRARLFLASVGCAILAGDAAHAQDGISAGVFSLGTAEVMQVSMLVGVMGAALLSAIVMIRERARTAAENVELRTKVADLNAAIRRSEALLNLRDQRLVVWNDDRRKPELLGTLPAESGAPDERSSFMAFGRWLLPRSAAALENAVAALRERGAPFDLVIEAQNGAPLEVQGRKTPAHTIVRFLSLSESQRLQARLKLDNQRLAAAHETMIGLFDALEMPFWVRSKDGQLAWVNRAYAAAVDAADGDAAVRDGRELLGTQAREAIDRQHRTSAVFAQQLSTVIAGDRRVLSVTDFAGADGAAGIAVDNSEIAAVRAEHERTVRSHADTLDHLTTAVAIFDEHEKLRFFNQAFQKLWELDGAFLESEPDNALLIDRLRSEGKLAEQPEWRRWKENLLSAYRSVEPREDLWHLPDGRTIRVVANPQPKGGVTWIFENLTEKIDLESRYTTALRVQGETLDNLAEGVAVFGPDGRIRLSNPAFNSLWGLSSDVVAQKTHISEIRARCEPLATDSPWAGFVASVTGFDEERRDRRGQTELSDGRVLRYGVSHLPNGQVMITFVDVTDGVNVERALKEKNEALEKSDQLKNEFVQHVSYELRSPLTNIIGFTELLSLPSTGPLQPRQREYLEHIGASSSVLLTIVNDILDLATVDAGIMELDISELDVARTIRAAADLVADRLQEHEIGLKVETAFAPRSMLGDEIRIRQILYNLLSNAVNYAPDGSTIRLACRQLEIGVEFSVHDDGPGMPAEILDTVFRRFEPRANGGRRRGAGLGLSIVKSFVELHGGTVSIDTAPSAGTTVTCLFPTTPAGMRDAAE</sequence>
<dbReference type="PRINTS" id="PR00344">
    <property type="entry name" value="BCTRLSENSOR"/>
</dbReference>
<dbReference type="SUPFAM" id="SSF47384">
    <property type="entry name" value="Homodimeric domain of signal transducing histidine kinase"/>
    <property type="match status" value="1"/>
</dbReference>
<keyword evidence="5" id="KW-0418">Kinase</keyword>
<keyword evidence="4" id="KW-0808">Transferase</keyword>
<dbReference type="RefSeq" id="WP_367723279.1">
    <property type="nucleotide sequence ID" value="NZ_JBFOCI010000002.1"/>
</dbReference>
<evidence type="ECO:0000313" key="10">
    <source>
        <dbReference type="Proteomes" id="UP001556196"/>
    </source>
</evidence>
<keyword evidence="10" id="KW-1185">Reference proteome</keyword>
<dbReference type="Gene3D" id="3.30.565.10">
    <property type="entry name" value="Histidine kinase-like ATPase, C-terminal domain"/>
    <property type="match status" value="1"/>
</dbReference>
<accession>A0ABV3R0D2</accession>
<dbReference type="Pfam" id="PF02518">
    <property type="entry name" value="HATPase_c"/>
    <property type="match status" value="1"/>
</dbReference>
<dbReference type="InterPro" id="IPR003661">
    <property type="entry name" value="HisK_dim/P_dom"/>
</dbReference>
<dbReference type="EMBL" id="JBFOCI010000002">
    <property type="protein sequence ID" value="MEW9806208.1"/>
    <property type="molecule type" value="Genomic_DNA"/>
</dbReference>
<dbReference type="PANTHER" id="PTHR43711:SF1">
    <property type="entry name" value="HISTIDINE KINASE 1"/>
    <property type="match status" value="1"/>
</dbReference>
<dbReference type="InterPro" id="IPR005467">
    <property type="entry name" value="His_kinase_dom"/>
</dbReference>
<dbReference type="CDD" id="cd00082">
    <property type="entry name" value="HisKA"/>
    <property type="match status" value="1"/>
</dbReference>
<evidence type="ECO:0000256" key="1">
    <source>
        <dbReference type="ARBA" id="ARBA00000085"/>
    </source>
</evidence>